<accession>A0AAE0RZS6</accession>
<dbReference type="InterPro" id="IPR016186">
    <property type="entry name" value="C-type_lectin-like/link_sf"/>
</dbReference>
<dbReference type="AlphaFoldDB" id="A0AAE0RZS6"/>
<reference evidence="4" key="3">
    <citation type="submission" date="2023-05" db="EMBL/GenBank/DDBJ databases">
        <authorList>
            <person name="Smith C.H."/>
        </authorList>
    </citation>
    <scope>NUCLEOTIDE SEQUENCE</scope>
    <source>
        <strain evidence="4">CHS0354</strain>
        <tissue evidence="4">Mantle</tissue>
    </source>
</reference>
<dbReference type="Gene3D" id="3.10.100.10">
    <property type="entry name" value="Mannose-Binding Protein A, subunit A"/>
    <property type="match status" value="1"/>
</dbReference>
<proteinExistence type="predicted"/>
<feature type="compositionally biased region" description="Low complexity" evidence="1">
    <location>
        <begin position="261"/>
        <end position="318"/>
    </location>
</feature>
<evidence type="ECO:0000313" key="4">
    <source>
        <dbReference type="EMBL" id="KAK3582787.1"/>
    </source>
</evidence>
<comment type="caution">
    <text evidence="4">The sequence shown here is derived from an EMBL/GenBank/DDBJ whole genome shotgun (WGS) entry which is preliminary data.</text>
</comment>
<dbReference type="SMART" id="SM00034">
    <property type="entry name" value="CLECT"/>
    <property type="match status" value="1"/>
</dbReference>
<dbReference type="Pfam" id="PF00059">
    <property type="entry name" value="Lectin_C"/>
    <property type="match status" value="1"/>
</dbReference>
<organism evidence="4 5">
    <name type="scientific">Potamilus streckersoni</name>
    <dbReference type="NCBI Taxonomy" id="2493646"/>
    <lineage>
        <taxon>Eukaryota</taxon>
        <taxon>Metazoa</taxon>
        <taxon>Spiralia</taxon>
        <taxon>Lophotrochozoa</taxon>
        <taxon>Mollusca</taxon>
        <taxon>Bivalvia</taxon>
        <taxon>Autobranchia</taxon>
        <taxon>Heteroconchia</taxon>
        <taxon>Palaeoheterodonta</taxon>
        <taxon>Unionida</taxon>
        <taxon>Unionoidea</taxon>
        <taxon>Unionidae</taxon>
        <taxon>Ambleminae</taxon>
        <taxon>Lampsilini</taxon>
        <taxon>Potamilus</taxon>
    </lineage>
</organism>
<feature type="domain" description="C-type lectin" evidence="3">
    <location>
        <begin position="61"/>
        <end position="176"/>
    </location>
</feature>
<dbReference type="EMBL" id="JAEAOA010002087">
    <property type="protein sequence ID" value="KAK3582787.1"/>
    <property type="molecule type" value="Genomic_DNA"/>
</dbReference>
<name>A0AAE0RZS6_9BIVA</name>
<dbReference type="InterPro" id="IPR050111">
    <property type="entry name" value="C-type_lectin/snaclec_domain"/>
</dbReference>
<dbReference type="SUPFAM" id="SSF56436">
    <property type="entry name" value="C-type lectin-like"/>
    <property type="match status" value="1"/>
</dbReference>
<keyword evidence="2" id="KW-0812">Transmembrane</keyword>
<evidence type="ECO:0000313" key="5">
    <source>
        <dbReference type="Proteomes" id="UP001195483"/>
    </source>
</evidence>
<keyword evidence="2" id="KW-1133">Transmembrane helix</keyword>
<reference evidence="4" key="1">
    <citation type="journal article" date="2021" name="Genome Biol. Evol.">
        <title>A High-Quality Reference Genome for a Parasitic Bivalve with Doubly Uniparental Inheritance (Bivalvia: Unionida).</title>
        <authorList>
            <person name="Smith C.H."/>
        </authorList>
    </citation>
    <scope>NUCLEOTIDE SEQUENCE</scope>
    <source>
        <strain evidence="4">CHS0354</strain>
    </source>
</reference>
<keyword evidence="5" id="KW-1185">Reference proteome</keyword>
<evidence type="ECO:0000256" key="2">
    <source>
        <dbReference type="SAM" id="Phobius"/>
    </source>
</evidence>
<protein>
    <recommendedName>
        <fullName evidence="3">C-type lectin domain-containing protein</fullName>
    </recommendedName>
</protein>
<reference evidence="4" key="2">
    <citation type="journal article" date="2021" name="Genome Biol. Evol.">
        <title>Developing a high-quality reference genome for a parasitic bivalve with doubly uniparental inheritance (Bivalvia: Unionida).</title>
        <authorList>
            <person name="Smith C.H."/>
        </authorList>
    </citation>
    <scope>NUCLEOTIDE SEQUENCE</scope>
    <source>
        <strain evidence="4">CHS0354</strain>
        <tissue evidence="4">Mantle</tissue>
    </source>
</reference>
<feature type="transmembrane region" description="Helical" evidence="2">
    <location>
        <begin position="20"/>
        <end position="43"/>
    </location>
</feature>
<sequence length="413" mass="45790">MKTRQFKKYTEAFNNSNSIVNYMVVAGENAMFVYSASIVAFLLNDLTMERCPVKTSTTYAHGDYCYEFVLGFETYWHDAKRICEHQGGYLATVDTSDVQSFIMDKLRTLRFGHNGIWIGLNDEADEQHWKWADGTPLGNFRFWASGQSNNFITHNIEDCVHLRFTDNGHWHDSLCDSLGFKYNYICQFRFPTTPPILAGAREKLSSPNFLRRQWTRVCWDSVWINSGDVIKKSLKALSEQDIRVVHLTPNIQNGNFLPIQPTTHTTRTTRKPTTPTTTTSQTRTPKPTTESSTMLTTTTTTPQPTTTATTIPTTTPLPTTTTLILATSSTASTTLTPTTSTPTTVHLTTYITTSSSTTTTTLPTTPEATTKATVQEPGLDTLPPCVALVCGLDCGLLGFVYGNDGCPTCACVT</sequence>
<dbReference type="InterPro" id="IPR001304">
    <property type="entry name" value="C-type_lectin-like"/>
</dbReference>
<evidence type="ECO:0000256" key="1">
    <source>
        <dbReference type="SAM" id="MobiDB-lite"/>
    </source>
</evidence>
<dbReference type="PANTHER" id="PTHR22803">
    <property type="entry name" value="MANNOSE, PHOSPHOLIPASE, LECTIN RECEPTOR RELATED"/>
    <property type="match status" value="1"/>
</dbReference>
<dbReference type="CDD" id="cd00037">
    <property type="entry name" value="CLECT"/>
    <property type="match status" value="1"/>
</dbReference>
<dbReference type="Proteomes" id="UP001195483">
    <property type="component" value="Unassembled WGS sequence"/>
</dbReference>
<dbReference type="PROSITE" id="PS50041">
    <property type="entry name" value="C_TYPE_LECTIN_2"/>
    <property type="match status" value="1"/>
</dbReference>
<dbReference type="InterPro" id="IPR016187">
    <property type="entry name" value="CTDL_fold"/>
</dbReference>
<feature type="region of interest" description="Disordered" evidence="1">
    <location>
        <begin position="255"/>
        <end position="318"/>
    </location>
</feature>
<gene>
    <name evidence="4" type="ORF">CHS0354_035724</name>
</gene>
<keyword evidence="2" id="KW-0472">Membrane</keyword>
<evidence type="ECO:0000259" key="3">
    <source>
        <dbReference type="PROSITE" id="PS50041"/>
    </source>
</evidence>